<dbReference type="PANTHER" id="PTHR24089">
    <property type="entry name" value="SOLUTE CARRIER FAMILY 25"/>
    <property type="match status" value="1"/>
</dbReference>
<keyword evidence="10" id="KW-1185">Reference proteome</keyword>
<name>A0A8B8G9E6_9HEMI</name>
<comment type="subcellular location">
    <subcellularLocation>
        <location evidence="1">Membrane</location>
        <topology evidence="1">Multi-pass membrane protein</topology>
    </subcellularLocation>
</comment>
<proteinExistence type="inferred from homology"/>
<evidence type="ECO:0000256" key="5">
    <source>
        <dbReference type="ARBA" id="ARBA00022737"/>
    </source>
</evidence>
<reference evidence="11" key="1">
    <citation type="submission" date="2025-08" db="UniProtKB">
        <authorList>
            <consortium name="RefSeq"/>
        </authorList>
    </citation>
    <scope>IDENTIFICATION</scope>
    <source>
        <tissue evidence="11">Whole body</tissue>
    </source>
</reference>
<evidence type="ECO:0000256" key="7">
    <source>
        <dbReference type="PROSITE-ProRule" id="PRU00282"/>
    </source>
</evidence>
<dbReference type="GO" id="GO:0055085">
    <property type="term" value="P:transmembrane transport"/>
    <property type="evidence" value="ECO:0007669"/>
    <property type="project" value="InterPro"/>
</dbReference>
<organism evidence="10 11">
    <name type="scientific">Sipha flava</name>
    <name type="common">yellow sugarcane aphid</name>
    <dbReference type="NCBI Taxonomy" id="143950"/>
    <lineage>
        <taxon>Eukaryota</taxon>
        <taxon>Metazoa</taxon>
        <taxon>Ecdysozoa</taxon>
        <taxon>Arthropoda</taxon>
        <taxon>Hexapoda</taxon>
        <taxon>Insecta</taxon>
        <taxon>Pterygota</taxon>
        <taxon>Neoptera</taxon>
        <taxon>Paraneoptera</taxon>
        <taxon>Hemiptera</taxon>
        <taxon>Sternorrhyncha</taxon>
        <taxon>Aphidomorpha</taxon>
        <taxon>Aphidoidea</taxon>
        <taxon>Aphididae</taxon>
        <taxon>Sipha</taxon>
    </lineage>
</organism>
<dbReference type="RefSeq" id="XP_025419839.1">
    <property type="nucleotide sequence ID" value="XM_025564054.1"/>
</dbReference>
<feature type="transmembrane region" description="Helical" evidence="9">
    <location>
        <begin position="210"/>
        <end position="229"/>
    </location>
</feature>
<dbReference type="InterPro" id="IPR002067">
    <property type="entry name" value="MCP"/>
</dbReference>
<evidence type="ECO:0000256" key="2">
    <source>
        <dbReference type="ARBA" id="ARBA00006375"/>
    </source>
</evidence>
<dbReference type="AlphaFoldDB" id="A0A8B8G9E6"/>
<keyword evidence="6 7" id="KW-0472">Membrane</keyword>
<feature type="transmembrane region" description="Helical" evidence="9">
    <location>
        <begin position="169"/>
        <end position="190"/>
    </location>
</feature>
<keyword evidence="4 7" id="KW-0812">Transmembrane</keyword>
<dbReference type="InterPro" id="IPR018108">
    <property type="entry name" value="MCP_transmembrane"/>
</dbReference>
<evidence type="ECO:0000256" key="9">
    <source>
        <dbReference type="SAM" id="Phobius"/>
    </source>
</evidence>
<dbReference type="Proteomes" id="UP000694846">
    <property type="component" value="Unplaced"/>
</dbReference>
<gene>
    <name evidence="11" type="primary">LOC112690123</name>
</gene>
<dbReference type="PRINTS" id="PR00926">
    <property type="entry name" value="MITOCARRIER"/>
</dbReference>
<evidence type="ECO:0000313" key="10">
    <source>
        <dbReference type="Proteomes" id="UP000694846"/>
    </source>
</evidence>
<dbReference type="Gene3D" id="1.50.40.10">
    <property type="entry name" value="Mitochondrial carrier domain"/>
    <property type="match status" value="1"/>
</dbReference>
<sequence>MSTSSDGGRTDGSKSQSGVLLRHCLAGVTSAAITKTLSAPLDRIMVHMQVTECDGFRAAVRHVYCKQGFWQGFWRGNGLNVLKSSPEFAVKFSLYDYVKRRLKAYHGDENLTSSDRFAAGAVAGVCSQTLMYPLENAKTRLIVGNHLGIADVLTKTYRTDGARGLYKGFWPNMASIFVYTGIFLMTYEHVKQLQYDRMAAGAWLPVSHEWMVHSISAMCSSVVGMILCYPISRIITRLQIENGLWTYM</sequence>
<evidence type="ECO:0000256" key="4">
    <source>
        <dbReference type="ARBA" id="ARBA00022692"/>
    </source>
</evidence>
<evidence type="ECO:0000256" key="8">
    <source>
        <dbReference type="RuleBase" id="RU000488"/>
    </source>
</evidence>
<keyword evidence="9" id="KW-1133">Transmembrane helix</keyword>
<dbReference type="PROSITE" id="PS50920">
    <property type="entry name" value="SOLCAR"/>
    <property type="match status" value="2"/>
</dbReference>
<dbReference type="GeneID" id="112690123"/>
<dbReference type="GO" id="GO:0016020">
    <property type="term" value="C:membrane"/>
    <property type="evidence" value="ECO:0007669"/>
    <property type="project" value="UniProtKB-SubCell"/>
</dbReference>
<feature type="repeat" description="Solcar" evidence="7">
    <location>
        <begin position="111"/>
        <end position="193"/>
    </location>
</feature>
<accession>A0A8B8G9E6</accession>
<dbReference type="SUPFAM" id="SSF103506">
    <property type="entry name" value="Mitochondrial carrier"/>
    <property type="match status" value="1"/>
</dbReference>
<feature type="repeat" description="Solcar" evidence="7">
    <location>
        <begin position="18"/>
        <end position="101"/>
    </location>
</feature>
<evidence type="ECO:0000313" key="11">
    <source>
        <dbReference type="RefSeq" id="XP_025419839.1"/>
    </source>
</evidence>
<dbReference type="Pfam" id="PF00153">
    <property type="entry name" value="Mito_carr"/>
    <property type="match status" value="2"/>
</dbReference>
<keyword evidence="5" id="KW-0677">Repeat</keyword>
<evidence type="ECO:0000256" key="3">
    <source>
        <dbReference type="ARBA" id="ARBA00022448"/>
    </source>
</evidence>
<evidence type="ECO:0000256" key="1">
    <source>
        <dbReference type="ARBA" id="ARBA00004141"/>
    </source>
</evidence>
<comment type="similarity">
    <text evidence="2 8">Belongs to the mitochondrial carrier (TC 2.A.29) family.</text>
</comment>
<dbReference type="OrthoDB" id="6626499at2759"/>
<dbReference type="InterPro" id="IPR023395">
    <property type="entry name" value="MCP_dom_sf"/>
</dbReference>
<keyword evidence="3 8" id="KW-0813">Transport</keyword>
<evidence type="ECO:0000256" key="6">
    <source>
        <dbReference type="ARBA" id="ARBA00023136"/>
    </source>
</evidence>
<protein>
    <submittedName>
        <fullName evidence="11">Probable calcium-binding mitochondrial carrier CBG00135</fullName>
    </submittedName>
</protein>